<dbReference type="PANTHER" id="PTHR11058">
    <property type="entry name" value="NADH-UBIQUINONE OXIDOREDUCTASE CHAIN 3"/>
    <property type="match status" value="1"/>
</dbReference>
<evidence type="ECO:0000256" key="1">
    <source>
        <dbReference type="ARBA" id="ARBA00004370"/>
    </source>
</evidence>
<evidence type="ECO:0000256" key="8">
    <source>
        <dbReference type="ARBA" id="ARBA00049551"/>
    </source>
</evidence>
<reference evidence="10" key="1">
    <citation type="submission" date="2017-10" db="EMBL/GenBank/DDBJ databases">
        <title>Mitogenomes of tropical arthropods.</title>
        <authorList>
            <person name="Pires Paula D."/>
            <person name="Coiti Togawa R."/>
        </authorList>
    </citation>
    <scope>NUCLEOTIDE SEQUENCE</scope>
</reference>
<dbReference type="AlphaFoldDB" id="A0A2U8XDS6"/>
<evidence type="ECO:0000256" key="9">
    <source>
        <dbReference type="RuleBase" id="RU003640"/>
    </source>
</evidence>
<organism evidence="10">
    <name type="scientific">Doru luteipes</name>
    <dbReference type="NCBI Taxonomy" id="1514967"/>
    <lineage>
        <taxon>Eukaryota</taxon>
        <taxon>Metazoa</taxon>
        <taxon>Ecdysozoa</taxon>
        <taxon>Arthropoda</taxon>
        <taxon>Hexapoda</taxon>
        <taxon>Insecta</taxon>
        <taxon>Pterygota</taxon>
        <taxon>Neoptera</taxon>
        <taxon>Polyneoptera</taxon>
        <taxon>Dermaptera</taxon>
        <taxon>Neodermaptera</taxon>
        <taxon>Epidermaptera</taxon>
        <taxon>Forficuloidea</taxon>
        <taxon>Forficulidae</taxon>
        <taxon>Doru</taxon>
    </lineage>
</organism>
<dbReference type="GO" id="GO:0031966">
    <property type="term" value="C:mitochondrial membrane"/>
    <property type="evidence" value="ECO:0007669"/>
    <property type="project" value="UniProtKB-SubCell"/>
</dbReference>
<evidence type="ECO:0000256" key="2">
    <source>
        <dbReference type="ARBA" id="ARBA00008472"/>
    </source>
</evidence>
<protein>
    <recommendedName>
        <fullName evidence="3 9">NADH-ubiquinone oxidoreductase chain 3</fullName>
        <ecNumber evidence="9">7.1.1.2</ecNumber>
    </recommendedName>
</protein>
<comment type="function">
    <text evidence="9">Core subunit of the mitochondrial membrane respiratory chain NADH dehydrogenase (Complex I) which catalyzes electron transfer from NADH through the respiratory chain, using ubiquinone as an electron acceptor. Essential for the catalytic activity of complex I.</text>
</comment>
<evidence type="ECO:0000313" key="10">
    <source>
        <dbReference type="EMBL" id="AWN56218.1"/>
    </source>
</evidence>
<dbReference type="GO" id="GO:0030964">
    <property type="term" value="C:NADH dehydrogenase complex"/>
    <property type="evidence" value="ECO:0007669"/>
    <property type="project" value="TreeGrafter"/>
</dbReference>
<keyword evidence="9" id="KW-0830">Ubiquinone</keyword>
<dbReference type="InterPro" id="IPR000440">
    <property type="entry name" value="NADH_UbQ/plastoQ_OxRdtase_su3"/>
</dbReference>
<keyword evidence="9" id="KW-0679">Respiratory chain</keyword>
<keyword evidence="6 9" id="KW-1133">Transmembrane helix</keyword>
<evidence type="ECO:0000256" key="4">
    <source>
        <dbReference type="ARBA" id="ARBA00022448"/>
    </source>
</evidence>
<evidence type="ECO:0000256" key="7">
    <source>
        <dbReference type="ARBA" id="ARBA00023136"/>
    </source>
</evidence>
<sequence length="104" mass="11391">MASAMIGVALVMGKKSPMDREKNSPFECGFDPWGSTRLPFSLRFFLIAVVFLVFDVEIVLLFPLVPSPSFGGTLSWGWSGATFLGTLLAGLGFEWDQGALEWAR</sequence>
<keyword evidence="9" id="KW-0520">NAD</keyword>
<dbReference type="EC" id="7.1.1.2" evidence="9"/>
<evidence type="ECO:0000256" key="3">
    <source>
        <dbReference type="ARBA" id="ARBA00021007"/>
    </source>
</evidence>
<keyword evidence="5 9" id="KW-0812">Transmembrane</keyword>
<accession>A0A2U8XDS6</accession>
<keyword evidence="7 9" id="KW-0472">Membrane</keyword>
<geneLocation type="mitochondrion" evidence="10"/>
<dbReference type="EMBL" id="MG253266">
    <property type="protein sequence ID" value="AWN56218.1"/>
    <property type="molecule type" value="Genomic_DNA"/>
</dbReference>
<dbReference type="GO" id="GO:0008137">
    <property type="term" value="F:NADH dehydrogenase (ubiquinone) activity"/>
    <property type="evidence" value="ECO:0007669"/>
    <property type="project" value="UniProtKB-UniRule"/>
</dbReference>
<comment type="similarity">
    <text evidence="2 9">Belongs to the complex I subunit 3 family.</text>
</comment>
<keyword evidence="9" id="KW-1278">Translocase</keyword>
<feature type="transmembrane region" description="Helical" evidence="9">
    <location>
        <begin position="76"/>
        <end position="95"/>
    </location>
</feature>
<keyword evidence="9 10" id="KW-0496">Mitochondrion</keyword>
<comment type="subcellular location">
    <subcellularLocation>
        <location evidence="1">Membrane</location>
    </subcellularLocation>
    <subcellularLocation>
        <location evidence="9">Mitochondrion membrane</location>
        <topology evidence="9">Multi-pass membrane protein</topology>
    </subcellularLocation>
</comment>
<keyword evidence="9" id="KW-0249">Electron transport</keyword>
<feature type="transmembrane region" description="Helical" evidence="9">
    <location>
        <begin position="44"/>
        <end position="64"/>
    </location>
</feature>
<evidence type="ECO:0000256" key="5">
    <source>
        <dbReference type="ARBA" id="ARBA00022692"/>
    </source>
</evidence>
<proteinExistence type="inferred from homology"/>
<dbReference type="Gene3D" id="1.20.58.1610">
    <property type="entry name" value="NADH:ubiquinone/plastoquinone oxidoreductase, chain 3"/>
    <property type="match status" value="1"/>
</dbReference>
<name>A0A2U8XDS6_9NEOP</name>
<keyword evidence="4 9" id="KW-0813">Transport</keyword>
<dbReference type="Pfam" id="PF00507">
    <property type="entry name" value="Oxidored_q4"/>
    <property type="match status" value="1"/>
</dbReference>
<dbReference type="InterPro" id="IPR038430">
    <property type="entry name" value="NDAH_ubi_oxred_su3_sf"/>
</dbReference>
<dbReference type="PANTHER" id="PTHR11058:SF9">
    <property type="entry name" value="NADH-UBIQUINONE OXIDOREDUCTASE CHAIN 3"/>
    <property type="match status" value="1"/>
</dbReference>
<comment type="catalytic activity">
    <reaction evidence="8 9">
        <text>a ubiquinone + NADH + 5 H(+)(in) = a ubiquinol + NAD(+) + 4 H(+)(out)</text>
        <dbReference type="Rhea" id="RHEA:29091"/>
        <dbReference type="Rhea" id="RHEA-COMP:9565"/>
        <dbReference type="Rhea" id="RHEA-COMP:9566"/>
        <dbReference type="ChEBI" id="CHEBI:15378"/>
        <dbReference type="ChEBI" id="CHEBI:16389"/>
        <dbReference type="ChEBI" id="CHEBI:17976"/>
        <dbReference type="ChEBI" id="CHEBI:57540"/>
        <dbReference type="ChEBI" id="CHEBI:57945"/>
        <dbReference type="EC" id="7.1.1.2"/>
    </reaction>
</comment>
<evidence type="ECO:0000256" key="6">
    <source>
        <dbReference type="ARBA" id="ARBA00022989"/>
    </source>
</evidence>